<proteinExistence type="predicted"/>
<evidence type="ECO:0000256" key="1">
    <source>
        <dbReference type="SAM" id="Phobius"/>
    </source>
</evidence>
<evidence type="ECO:0000313" key="4">
    <source>
        <dbReference type="Proteomes" id="UP000273145"/>
    </source>
</evidence>
<feature type="domain" description="VanZ-like" evidence="2">
    <location>
        <begin position="10"/>
        <end position="142"/>
    </location>
</feature>
<feature type="transmembrane region" description="Helical" evidence="1">
    <location>
        <begin position="7"/>
        <end position="25"/>
    </location>
</feature>
<keyword evidence="4" id="KW-1185">Reference proteome</keyword>
<keyword evidence="1" id="KW-0472">Membrane</keyword>
<dbReference type="OrthoDB" id="4822551at2"/>
<name>A0A3Q8SD66_9BACL</name>
<dbReference type="PANTHER" id="PTHR36834">
    <property type="entry name" value="MEMBRANE PROTEIN-RELATED"/>
    <property type="match status" value="1"/>
</dbReference>
<evidence type="ECO:0000313" key="3">
    <source>
        <dbReference type="EMBL" id="AZK47924.1"/>
    </source>
</evidence>
<dbReference type="InterPro" id="IPR006976">
    <property type="entry name" value="VanZ-like"/>
</dbReference>
<accession>A0A3Q8SD66</accession>
<dbReference type="KEGG" id="plen:EIM92_18590"/>
<dbReference type="Proteomes" id="UP000273145">
    <property type="component" value="Chromosome"/>
</dbReference>
<reference evidence="3 4" key="1">
    <citation type="submission" date="2018-11" db="EMBL/GenBank/DDBJ databases">
        <title>Genome sequencing of Paenibacillus lentus DSM25539(T).</title>
        <authorList>
            <person name="Kook J.-K."/>
            <person name="Park S.-N."/>
            <person name="Lim Y.K."/>
        </authorList>
    </citation>
    <scope>NUCLEOTIDE SEQUENCE [LARGE SCALE GENOMIC DNA]</scope>
    <source>
        <strain evidence="3 4">DSM 25539</strain>
    </source>
</reference>
<dbReference type="Pfam" id="PF04892">
    <property type="entry name" value="VanZ"/>
    <property type="match status" value="1"/>
</dbReference>
<evidence type="ECO:0000259" key="2">
    <source>
        <dbReference type="Pfam" id="PF04892"/>
    </source>
</evidence>
<dbReference type="AlphaFoldDB" id="A0A3Q8SD66"/>
<keyword evidence="1" id="KW-0812">Transmembrane</keyword>
<feature type="transmembrane region" description="Helical" evidence="1">
    <location>
        <begin position="95"/>
        <end position="119"/>
    </location>
</feature>
<feature type="transmembrane region" description="Helical" evidence="1">
    <location>
        <begin position="125"/>
        <end position="142"/>
    </location>
</feature>
<dbReference type="PANTHER" id="PTHR36834:SF2">
    <property type="entry name" value="MEMBRANE PROTEIN"/>
    <property type="match status" value="1"/>
</dbReference>
<organism evidence="3 4">
    <name type="scientific">Paenibacillus lentus</name>
    <dbReference type="NCBI Taxonomy" id="1338368"/>
    <lineage>
        <taxon>Bacteria</taxon>
        <taxon>Bacillati</taxon>
        <taxon>Bacillota</taxon>
        <taxon>Bacilli</taxon>
        <taxon>Bacillales</taxon>
        <taxon>Paenibacillaceae</taxon>
        <taxon>Paenibacillus</taxon>
    </lineage>
</organism>
<dbReference type="RefSeq" id="WP_125084093.1">
    <property type="nucleotide sequence ID" value="NZ_CP034248.1"/>
</dbReference>
<keyword evidence="1" id="KW-1133">Transmembrane helix</keyword>
<dbReference type="EMBL" id="CP034248">
    <property type="protein sequence ID" value="AZK47924.1"/>
    <property type="molecule type" value="Genomic_DNA"/>
</dbReference>
<dbReference type="InterPro" id="IPR053150">
    <property type="entry name" value="Teicoplanin_resist-assoc"/>
</dbReference>
<sequence>MNSRAWKILFFCYIFLLLSFVVFKFNESFVDRIISIQENRNQGYWNYNLTPFRSIKSYLRNINSDYVLFNVLGNIVPFVPLGFFISGLTRIRRKYVTSVVCLASIVGIESLQFITMLGYFDVDDIILNFVGCLIGISMYDLIRYIKIRAQL</sequence>
<feature type="transmembrane region" description="Helical" evidence="1">
    <location>
        <begin position="66"/>
        <end position="88"/>
    </location>
</feature>
<protein>
    <submittedName>
        <fullName evidence="3">VanZ family protein</fullName>
    </submittedName>
</protein>
<gene>
    <name evidence="3" type="ORF">EIM92_18590</name>
</gene>